<dbReference type="CDD" id="cd02966">
    <property type="entry name" value="TlpA_like_family"/>
    <property type="match status" value="1"/>
</dbReference>
<dbReference type="SUPFAM" id="SSF48452">
    <property type="entry name" value="TPR-like"/>
    <property type="match status" value="1"/>
</dbReference>
<keyword evidence="1" id="KW-0802">TPR repeat</keyword>
<protein>
    <submittedName>
        <fullName evidence="3">Tetratricopeptide repeat protein</fullName>
    </submittedName>
</protein>
<dbReference type="SMART" id="SM00028">
    <property type="entry name" value="TPR"/>
    <property type="match status" value="4"/>
</dbReference>
<dbReference type="InterPro" id="IPR036249">
    <property type="entry name" value="Thioredoxin-like_sf"/>
</dbReference>
<reference evidence="3" key="2">
    <citation type="submission" date="2021-08" db="EMBL/GenBank/DDBJ databases">
        <authorList>
            <person name="Dalcin Martins P."/>
        </authorList>
    </citation>
    <scope>NUCLEOTIDE SEQUENCE</scope>
    <source>
        <strain evidence="3">MAG_39</strain>
    </source>
</reference>
<evidence type="ECO:0000256" key="1">
    <source>
        <dbReference type="PROSITE-ProRule" id="PRU00339"/>
    </source>
</evidence>
<accession>A0A953M249</accession>
<dbReference type="Gene3D" id="3.40.30.10">
    <property type="entry name" value="Glutaredoxin"/>
    <property type="match status" value="1"/>
</dbReference>
<dbReference type="SUPFAM" id="SSF52833">
    <property type="entry name" value="Thioredoxin-like"/>
    <property type="match status" value="1"/>
</dbReference>
<feature type="repeat" description="TPR" evidence="1">
    <location>
        <begin position="216"/>
        <end position="249"/>
    </location>
</feature>
<dbReference type="EMBL" id="JAIOIV010000106">
    <property type="protein sequence ID" value="MBZ0157157.1"/>
    <property type="molecule type" value="Genomic_DNA"/>
</dbReference>
<feature type="repeat" description="TPR" evidence="1">
    <location>
        <begin position="115"/>
        <end position="148"/>
    </location>
</feature>
<reference evidence="3" key="1">
    <citation type="journal article" date="2021" name="bioRxiv">
        <title>Unraveling nitrogen, sulfur and carbon metabolic pathways and microbial community transcriptional responses to substrate deprivation and toxicity stresses in a bioreactor mimicking anoxic brackish coastal sediment conditions.</title>
        <authorList>
            <person name="Martins P.D."/>
            <person name="Echeveste M.J."/>
            <person name="Arshad A."/>
            <person name="Kurth J."/>
            <person name="Ouboter H."/>
            <person name="Jetten M.S.M."/>
            <person name="Welte C.U."/>
        </authorList>
    </citation>
    <scope>NUCLEOTIDE SEQUENCE</scope>
    <source>
        <strain evidence="3">MAG_39</strain>
    </source>
</reference>
<feature type="compositionally biased region" description="Basic and acidic residues" evidence="2">
    <location>
        <begin position="101"/>
        <end position="111"/>
    </location>
</feature>
<dbReference type="PROSITE" id="PS50005">
    <property type="entry name" value="TPR"/>
    <property type="match status" value="3"/>
</dbReference>
<proteinExistence type="predicted"/>
<feature type="repeat" description="TPR" evidence="1">
    <location>
        <begin position="149"/>
        <end position="182"/>
    </location>
</feature>
<feature type="region of interest" description="Disordered" evidence="2">
    <location>
        <begin position="97"/>
        <end position="118"/>
    </location>
</feature>
<comment type="caution">
    <text evidence="3">The sequence shown here is derived from an EMBL/GenBank/DDBJ whole genome shotgun (WGS) entry which is preliminary data.</text>
</comment>
<organism evidence="3 4">
    <name type="scientific">Candidatus Nitrobium versatile</name>
    <dbReference type="NCBI Taxonomy" id="2884831"/>
    <lineage>
        <taxon>Bacteria</taxon>
        <taxon>Pseudomonadati</taxon>
        <taxon>Nitrospirota</taxon>
        <taxon>Nitrospiria</taxon>
        <taxon>Nitrospirales</taxon>
        <taxon>Nitrospiraceae</taxon>
        <taxon>Candidatus Nitrobium</taxon>
    </lineage>
</organism>
<name>A0A953M249_9BACT</name>
<evidence type="ECO:0000256" key="2">
    <source>
        <dbReference type="SAM" id="MobiDB-lite"/>
    </source>
</evidence>
<dbReference type="AlphaFoldDB" id="A0A953M249"/>
<gene>
    <name evidence="3" type="ORF">K8I29_13215</name>
</gene>
<dbReference type="InterPro" id="IPR011990">
    <property type="entry name" value="TPR-like_helical_dom_sf"/>
</dbReference>
<dbReference type="Proteomes" id="UP000705867">
    <property type="component" value="Unassembled WGS sequence"/>
</dbReference>
<sequence>MEEFHKKYKDKGLQVLGINVENQTISAGDETAIRKALRELAITFPVLPDRGLKVFHEFSIIVIPSTVVITGDTIAYELAGLPLVGTEDMFEYLRTLAGEPSTKKGEPRPGPRPDAVADTGLARGFARKGRLERAYPLLQKAMEKDPRYLLPNLEMAKLLMEEGKMAEAESTLKKAIAIEPDNPALLGESGYVQAKAGNYGAAIDTLNKVVEKDSFAPAYWYLGYALGMSGRMREALQAFEKGISSNPFEFSAFFLRAAMEEKSTMLKEAAADYRKAFELKLKIGR</sequence>
<evidence type="ECO:0000313" key="3">
    <source>
        <dbReference type="EMBL" id="MBZ0157157.1"/>
    </source>
</evidence>
<dbReference type="InterPro" id="IPR019734">
    <property type="entry name" value="TPR_rpt"/>
</dbReference>
<dbReference type="PANTHER" id="PTHR12558">
    <property type="entry name" value="CELL DIVISION CYCLE 16,23,27"/>
    <property type="match status" value="1"/>
</dbReference>
<dbReference type="PANTHER" id="PTHR12558:SF13">
    <property type="entry name" value="CELL DIVISION CYCLE PROTEIN 27 HOMOLOG"/>
    <property type="match status" value="1"/>
</dbReference>
<dbReference type="Pfam" id="PF14559">
    <property type="entry name" value="TPR_19"/>
    <property type="match status" value="1"/>
</dbReference>
<dbReference type="Gene3D" id="1.25.40.10">
    <property type="entry name" value="Tetratricopeptide repeat domain"/>
    <property type="match status" value="1"/>
</dbReference>
<evidence type="ECO:0000313" key="4">
    <source>
        <dbReference type="Proteomes" id="UP000705867"/>
    </source>
</evidence>